<dbReference type="Gene3D" id="1.10.10.10">
    <property type="entry name" value="Winged helix-like DNA-binding domain superfamily/Winged helix DNA-binding domain"/>
    <property type="match status" value="1"/>
</dbReference>
<keyword evidence="2" id="KW-0238">DNA-binding</keyword>
<proteinExistence type="predicted"/>
<dbReference type="InterPro" id="IPR052067">
    <property type="entry name" value="Metal_resp_HTH_trans_reg"/>
</dbReference>
<keyword evidence="4" id="KW-0175">Coiled coil</keyword>
<dbReference type="PANTHER" id="PTHR35790">
    <property type="entry name" value="HTH-TYPE TRANSCRIPTIONAL REGULATOR PCHR"/>
    <property type="match status" value="1"/>
</dbReference>
<keyword evidence="3" id="KW-0804">Transcription</keyword>
<evidence type="ECO:0000259" key="5">
    <source>
        <dbReference type="SMART" id="SM00347"/>
    </source>
</evidence>
<dbReference type="InterPro" id="IPR036388">
    <property type="entry name" value="WH-like_DNA-bd_sf"/>
</dbReference>
<dbReference type="Pfam" id="PF01047">
    <property type="entry name" value="MarR"/>
    <property type="match status" value="1"/>
</dbReference>
<gene>
    <name evidence="6" type="ORF">GC102_05815</name>
</gene>
<keyword evidence="7" id="KW-1185">Reference proteome</keyword>
<accession>A0ABX1YW17</accession>
<dbReference type="InterPro" id="IPR036390">
    <property type="entry name" value="WH_DNA-bd_sf"/>
</dbReference>
<evidence type="ECO:0000256" key="2">
    <source>
        <dbReference type="ARBA" id="ARBA00023125"/>
    </source>
</evidence>
<dbReference type="Proteomes" id="UP000658690">
    <property type="component" value="Unassembled WGS sequence"/>
</dbReference>
<protein>
    <submittedName>
        <fullName evidence="6">MarR family transcriptional regulator</fullName>
    </submittedName>
</protein>
<organism evidence="6 7">
    <name type="scientific">Paenibacillus germinis</name>
    <dbReference type="NCBI Taxonomy" id="2654979"/>
    <lineage>
        <taxon>Bacteria</taxon>
        <taxon>Bacillati</taxon>
        <taxon>Bacillota</taxon>
        <taxon>Bacilli</taxon>
        <taxon>Bacillales</taxon>
        <taxon>Paenibacillaceae</taxon>
        <taxon>Paenibacillus</taxon>
    </lineage>
</organism>
<feature type="coiled-coil region" evidence="4">
    <location>
        <begin position="8"/>
        <end position="35"/>
    </location>
</feature>
<dbReference type="SUPFAM" id="SSF46785">
    <property type="entry name" value="Winged helix' DNA-binding domain"/>
    <property type="match status" value="1"/>
</dbReference>
<feature type="domain" description="HTH marR-type" evidence="5">
    <location>
        <begin position="50"/>
        <end position="152"/>
    </location>
</feature>
<name>A0ABX1YW17_9BACL</name>
<evidence type="ECO:0000256" key="3">
    <source>
        <dbReference type="ARBA" id="ARBA00023163"/>
    </source>
</evidence>
<dbReference type="InterPro" id="IPR000835">
    <property type="entry name" value="HTH_MarR-typ"/>
</dbReference>
<evidence type="ECO:0000256" key="1">
    <source>
        <dbReference type="ARBA" id="ARBA00023015"/>
    </source>
</evidence>
<keyword evidence="1" id="KW-0805">Transcription regulation</keyword>
<dbReference type="RefSeq" id="WP_171688622.1">
    <property type="nucleotide sequence ID" value="NZ_WHOC01000022.1"/>
</dbReference>
<dbReference type="SMART" id="SM00347">
    <property type="entry name" value="HTH_MARR"/>
    <property type="match status" value="1"/>
</dbReference>
<dbReference type="EMBL" id="WHOC01000022">
    <property type="protein sequence ID" value="NOU85300.1"/>
    <property type="molecule type" value="Genomic_DNA"/>
</dbReference>
<comment type="caution">
    <text evidence="6">The sequence shown here is derived from an EMBL/GenBank/DDBJ whole genome shotgun (WGS) entry which is preliminary data.</text>
</comment>
<reference evidence="6 7" key="1">
    <citation type="submission" date="2019-10" db="EMBL/GenBank/DDBJ databases">
        <title>Description of Paenibacillus choica sp. nov.</title>
        <authorList>
            <person name="Carlier A."/>
            <person name="Qi S."/>
        </authorList>
    </citation>
    <scope>NUCLEOTIDE SEQUENCE [LARGE SCALE GENOMIC DNA]</scope>
    <source>
        <strain evidence="6 7">LMG 31460</strain>
    </source>
</reference>
<sequence length="237" mass="27605">MINHSMEKQNKDRLIKELLETVNEIQLKFQSEDDEEKQWLIQNSPNPVVAELMKEMTVMMLHVLDAIGKLEPVNGITISKQFGISKGSVSKITRRLVDKQIIFFEYLPDNKKEILFRTTSLGKQIYLLHEALHHQIDIGVNRFLQRYNEDELRFLVNAFRETLHTSWIQSETYGQSIAPSQRDACTNEEPDTDKALRSLTITEEMNEIMAMLNKLDSRNLKKAKAILNDVFFSVYED</sequence>
<dbReference type="PANTHER" id="PTHR35790:SF4">
    <property type="entry name" value="HTH-TYPE TRANSCRIPTIONAL REGULATOR PCHR"/>
    <property type="match status" value="1"/>
</dbReference>
<evidence type="ECO:0000313" key="7">
    <source>
        <dbReference type="Proteomes" id="UP000658690"/>
    </source>
</evidence>
<evidence type="ECO:0000313" key="6">
    <source>
        <dbReference type="EMBL" id="NOU85300.1"/>
    </source>
</evidence>
<evidence type="ECO:0000256" key="4">
    <source>
        <dbReference type="SAM" id="Coils"/>
    </source>
</evidence>